<gene>
    <name evidence="2" type="ordered locus">Sulku_1712</name>
</gene>
<accession>E4U0X1</accession>
<keyword evidence="3" id="KW-1185">Reference proteome</keyword>
<dbReference type="Proteomes" id="UP000008721">
    <property type="component" value="Chromosome"/>
</dbReference>
<organism evidence="2 3">
    <name type="scientific">Sulfuricurvum kujiense (strain ATCC BAA-921 / DSM 16994 / JCM 11577 / YK-1)</name>
    <dbReference type="NCBI Taxonomy" id="709032"/>
    <lineage>
        <taxon>Bacteria</taxon>
        <taxon>Pseudomonadati</taxon>
        <taxon>Campylobacterota</taxon>
        <taxon>Epsilonproteobacteria</taxon>
        <taxon>Campylobacterales</taxon>
        <taxon>Sulfurimonadaceae</taxon>
        <taxon>Sulfuricurvum</taxon>
    </lineage>
</organism>
<name>E4U0X1_SULKY</name>
<reference evidence="2 3" key="1">
    <citation type="journal article" date="2012" name="Stand. Genomic Sci.">
        <title>Complete genome sequence of the sulfur compounds oxidizing chemolithoautotroph Sulfuricurvum kujiense type strain (YK-1(T)).</title>
        <authorList>
            <person name="Han C."/>
            <person name="Kotsyurbenko O."/>
            <person name="Chertkov O."/>
            <person name="Held B."/>
            <person name="Lapidus A."/>
            <person name="Nolan M."/>
            <person name="Lucas S."/>
            <person name="Hammon N."/>
            <person name="Deshpande S."/>
            <person name="Cheng J.F."/>
            <person name="Tapia R."/>
            <person name="Goodwin L.A."/>
            <person name="Pitluck S."/>
            <person name="Liolios K."/>
            <person name="Pagani I."/>
            <person name="Ivanova N."/>
            <person name="Mavromatis K."/>
            <person name="Mikhailova N."/>
            <person name="Pati A."/>
            <person name="Chen A."/>
            <person name="Palaniappan K."/>
            <person name="Land M."/>
            <person name="Hauser L."/>
            <person name="Chang Y.J."/>
            <person name="Jeffries C.D."/>
            <person name="Brambilla E.M."/>
            <person name="Rohde M."/>
            <person name="Spring S."/>
            <person name="Sikorski J."/>
            <person name="Goker M."/>
            <person name="Woyke T."/>
            <person name="Bristow J."/>
            <person name="Eisen J.A."/>
            <person name="Markowitz V."/>
            <person name="Hugenholtz P."/>
            <person name="Kyrpides N.C."/>
            <person name="Klenk H.P."/>
            <person name="Detter J.C."/>
        </authorList>
    </citation>
    <scope>NUCLEOTIDE SEQUENCE [LARGE SCALE GENOMIC DNA]</scope>
    <source>
        <strain evidence="3">ATCC BAA-921 / DSM 16994 / JCM 11577 / YK-1</strain>
    </source>
</reference>
<protein>
    <submittedName>
        <fullName evidence="2">Ankyrin</fullName>
    </submittedName>
</protein>
<dbReference type="InterPro" id="IPR036770">
    <property type="entry name" value="Ankyrin_rpt-contain_sf"/>
</dbReference>
<dbReference type="EMBL" id="CP002355">
    <property type="protein sequence ID" value="ADR34373.1"/>
    <property type="molecule type" value="Genomic_DNA"/>
</dbReference>
<dbReference type="eggNOG" id="COG0666">
    <property type="taxonomic scope" value="Bacteria"/>
</dbReference>
<dbReference type="KEGG" id="sku:Sulku_1712"/>
<dbReference type="HOGENOM" id="CLU_1721423_0_0_7"/>
<sequence length="152" mass="17304">MRLYKEIGMITIQIFYKFTLIKFKLIRRYIRNGYFNAIKSHNNLKLKRILKLYPQVIKSKNALGLTGLMQAVASRNYDAITLLLQSGIDPNVMDQDGWTAKAWAILMNDHKSLKRLSQISVLTYSLDNKVCGMAIVGIGTILSDKTLPNKLP</sequence>
<dbReference type="SUPFAM" id="SSF48403">
    <property type="entry name" value="Ankyrin repeat"/>
    <property type="match status" value="1"/>
</dbReference>
<feature type="repeat" description="ANK" evidence="1">
    <location>
        <begin position="63"/>
        <end position="95"/>
    </location>
</feature>
<evidence type="ECO:0000313" key="2">
    <source>
        <dbReference type="EMBL" id="ADR34373.1"/>
    </source>
</evidence>
<keyword evidence="1" id="KW-0040">ANK repeat</keyword>
<proteinExistence type="predicted"/>
<dbReference type="AlphaFoldDB" id="E4U0X1"/>
<dbReference type="PROSITE" id="PS50297">
    <property type="entry name" value="ANK_REP_REGION"/>
    <property type="match status" value="1"/>
</dbReference>
<dbReference type="Pfam" id="PF12796">
    <property type="entry name" value="Ank_2"/>
    <property type="match status" value="1"/>
</dbReference>
<evidence type="ECO:0000256" key="1">
    <source>
        <dbReference type="PROSITE-ProRule" id="PRU00023"/>
    </source>
</evidence>
<dbReference type="STRING" id="709032.Sulku_1712"/>
<dbReference type="Gene3D" id="1.25.40.20">
    <property type="entry name" value="Ankyrin repeat-containing domain"/>
    <property type="match status" value="1"/>
</dbReference>
<dbReference type="InterPro" id="IPR002110">
    <property type="entry name" value="Ankyrin_rpt"/>
</dbReference>
<dbReference type="PROSITE" id="PS50088">
    <property type="entry name" value="ANK_REPEAT"/>
    <property type="match status" value="1"/>
</dbReference>
<evidence type="ECO:0000313" key="3">
    <source>
        <dbReference type="Proteomes" id="UP000008721"/>
    </source>
</evidence>